<name>A0A4Y3UNW3_9MICO</name>
<dbReference type="RefSeq" id="WP_141381232.1">
    <property type="nucleotide sequence ID" value="NZ_BJNA01000057.1"/>
</dbReference>
<gene>
    <name evidence="6" type="ORF">FHX68_2408</name>
</gene>
<keyword evidence="3" id="KW-0464">Manganese</keyword>
<keyword evidence="1" id="KW-0479">Metal-binding</keyword>
<dbReference type="GO" id="GO:0005829">
    <property type="term" value="C:cytosol"/>
    <property type="evidence" value="ECO:0007669"/>
    <property type="project" value="TreeGrafter"/>
</dbReference>
<keyword evidence="7" id="KW-1185">Reference proteome</keyword>
<feature type="region of interest" description="Disordered" evidence="5">
    <location>
        <begin position="73"/>
        <end position="96"/>
    </location>
</feature>
<dbReference type="PANTHER" id="PTHR43782">
    <property type="entry name" value="ARGINASE"/>
    <property type="match status" value="1"/>
</dbReference>
<evidence type="ECO:0000256" key="1">
    <source>
        <dbReference type="ARBA" id="ARBA00022723"/>
    </source>
</evidence>
<evidence type="ECO:0000256" key="5">
    <source>
        <dbReference type="SAM" id="MobiDB-lite"/>
    </source>
</evidence>
<dbReference type="GO" id="GO:0030145">
    <property type="term" value="F:manganese ion binding"/>
    <property type="evidence" value="ECO:0007669"/>
    <property type="project" value="TreeGrafter"/>
</dbReference>
<protein>
    <submittedName>
        <fullName evidence="6">Arginase</fullName>
    </submittedName>
</protein>
<evidence type="ECO:0000256" key="2">
    <source>
        <dbReference type="ARBA" id="ARBA00022801"/>
    </source>
</evidence>
<dbReference type="SUPFAM" id="SSF52768">
    <property type="entry name" value="Arginase/deacetylase"/>
    <property type="match status" value="1"/>
</dbReference>
<dbReference type="PRINTS" id="PR00116">
    <property type="entry name" value="ARGINASE"/>
</dbReference>
<evidence type="ECO:0000313" key="6">
    <source>
        <dbReference type="EMBL" id="TQM95073.1"/>
    </source>
</evidence>
<dbReference type="Pfam" id="PF00491">
    <property type="entry name" value="Arginase"/>
    <property type="match status" value="1"/>
</dbReference>
<evidence type="ECO:0000256" key="3">
    <source>
        <dbReference type="ARBA" id="ARBA00023211"/>
    </source>
</evidence>
<sequence length="299" mass="29870">MTRFLIVPQWQGSPAARAMHLVDGAEAIAGDLPRARTVRVEVPTSAGEALDTGIRRYSALSRTADAVRDALAAGAPDTRTPEGSTPAADLDAAAAPTEAAAPAEPALVVGGDCGVAVPAIAHAAAAHDRLAVVWFDAHGDLNSPASSPSGAFAGMALRAVIDDLPLPSGGPIVPAERVILAGARELDDAEETAAMDAGVLRLSVEDLDGPERLADAVAATGATALYIHVDLDVLDPAVISGVGLPVPFGLSLDALLRSIAAARARVPLVGASIAGFAPASPAAAVDDLGTILRVVGALA</sequence>
<comment type="similarity">
    <text evidence="4">Belongs to the arginase family.</text>
</comment>
<comment type="caution">
    <text evidence="6">The sequence shown here is derived from an EMBL/GenBank/DDBJ whole genome shotgun (WGS) entry which is preliminary data.</text>
</comment>
<feature type="compositionally biased region" description="Low complexity" evidence="5">
    <location>
        <begin position="85"/>
        <end position="96"/>
    </location>
</feature>
<evidence type="ECO:0000313" key="7">
    <source>
        <dbReference type="Proteomes" id="UP000319804"/>
    </source>
</evidence>
<dbReference type="CDD" id="cd09999">
    <property type="entry name" value="Arginase-like_1"/>
    <property type="match status" value="1"/>
</dbReference>
<dbReference type="Proteomes" id="UP000319804">
    <property type="component" value="Unassembled WGS sequence"/>
</dbReference>
<evidence type="ECO:0000256" key="4">
    <source>
        <dbReference type="PROSITE-ProRule" id="PRU00742"/>
    </source>
</evidence>
<dbReference type="PROSITE" id="PS51409">
    <property type="entry name" value="ARGINASE_2"/>
    <property type="match status" value="1"/>
</dbReference>
<proteinExistence type="inferred from homology"/>
<dbReference type="PANTHER" id="PTHR43782:SF3">
    <property type="entry name" value="ARGINASE"/>
    <property type="match status" value="1"/>
</dbReference>
<dbReference type="InterPro" id="IPR023696">
    <property type="entry name" value="Ureohydrolase_dom_sf"/>
</dbReference>
<reference evidence="6 7" key="1">
    <citation type="submission" date="2019-06" db="EMBL/GenBank/DDBJ databases">
        <title>Sequencing the genomes of 1000 actinobacteria strains.</title>
        <authorList>
            <person name="Klenk H.-P."/>
        </authorList>
    </citation>
    <scope>NUCLEOTIDE SEQUENCE [LARGE SCALE GENOMIC DNA]</scope>
    <source>
        <strain evidence="6 7">DSM 20427</strain>
    </source>
</reference>
<dbReference type="GO" id="GO:0004053">
    <property type="term" value="F:arginase activity"/>
    <property type="evidence" value="ECO:0007669"/>
    <property type="project" value="TreeGrafter"/>
</dbReference>
<dbReference type="OrthoDB" id="7331788at2"/>
<dbReference type="AlphaFoldDB" id="A0A4Y3UNW3"/>
<keyword evidence="2" id="KW-0378">Hydrolase</keyword>
<accession>A0A4Y3UNW3</accession>
<dbReference type="EMBL" id="VFPS01000004">
    <property type="protein sequence ID" value="TQM95073.1"/>
    <property type="molecule type" value="Genomic_DNA"/>
</dbReference>
<dbReference type="InterPro" id="IPR006035">
    <property type="entry name" value="Ureohydrolase"/>
</dbReference>
<dbReference type="Gene3D" id="3.40.800.10">
    <property type="entry name" value="Ureohydrolase domain"/>
    <property type="match status" value="1"/>
</dbReference>
<organism evidence="6 7">
    <name type="scientific">Microbacterium lacticum</name>
    <dbReference type="NCBI Taxonomy" id="33885"/>
    <lineage>
        <taxon>Bacteria</taxon>
        <taxon>Bacillati</taxon>
        <taxon>Actinomycetota</taxon>
        <taxon>Actinomycetes</taxon>
        <taxon>Micrococcales</taxon>
        <taxon>Microbacteriaceae</taxon>
        <taxon>Microbacterium</taxon>
    </lineage>
</organism>